<keyword evidence="6" id="KW-0131">Cell cycle</keyword>
<dbReference type="GO" id="GO:0007076">
    <property type="term" value="P:mitotic chromosome condensation"/>
    <property type="evidence" value="ECO:0007669"/>
    <property type="project" value="InterPro"/>
</dbReference>
<feature type="compositionally biased region" description="Basic residues" evidence="7">
    <location>
        <begin position="420"/>
        <end position="429"/>
    </location>
</feature>
<feature type="compositionally biased region" description="Gly residues" evidence="7">
    <location>
        <begin position="1486"/>
        <end position="1501"/>
    </location>
</feature>
<gene>
    <name evidence="9" type="ORF">Vbra_15027</name>
</gene>
<dbReference type="PANTHER" id="PTHR14222">
    <property type="entry name" value="CONDENSIN"/>
    <property type="match status" value="1"/>
</dbReference>
<feature type="compositionally biased region" description="Basic residues" evidence="7">
    <location>
        <begin position="154"/>
        <end position="169"/>
    </location>
</feature>
<evidence type="ECO:0000256" key="1">
    <source>
        <dbReference type="ARBA" id="ARBA00004123"/>
    </source>
</evidence>
<evidence type="ECO:0000256" key="2">
    <source>
        <dbReference type="ARBA" id="ARBA00022618"/>
    </source>
</evidence>
<dbReference type="InterPro" id="IPR026971">
    <property type="entry name" value="CND1/NCAPD3"/>
</dbReference>
<dbReference type="OrthoDB" id="10263978at2759"/>
<feature type="compositionally biased region" description="Acidic residues" evidence="7">
    <location>
        <begin position="1869"/>
        <end position="1882"/>
    </location>
</feature>
<name>A0A0G4FCZ1_VITBC</name>
<dbReference type="InParanoid" id="A0A0G4FCZ1"/>
<dbReference type="VEuPathDB" id="CryptoDB:Vbra_15027"/>
<feature type="compositionally biased region" description="Low complexity" evidence="7">
    <location>
        <begin position="1749"/>
        <end position="1759"/>
    </location>
</feature>
<protein>
    <recommendedName>
        <fullName evidence="8">Condensin complex subunit 1 C-terminal domain-containing protein</fullName>
    </recommendedName>
</protein>
<dbReference type="InterPro" id="IPR016024">
    <property type="entry name" value="ARM-type_fold"/>
</dbReference>
<reference evidence="9 10" key="1">
    <citation type="submission" date="2014-11" db="EMBL/GenBank/DDBJ databases">
        <authorList>
            <person name="Zhu J."/>
            <person name="Qi W."/>
            <person name="Song R."/>
        </authorList>
    </citation>
    <scope>NUCLEOTIDE SEQUENCE [LARGE SCALE GENOMIC DNA]</scope>
</reference>
<keyword evidence="2" id="KW-0132">Cell division</keyword>
<feature type="domain" description="Condensin complex subunit 1 C-terminal" evidence="8">
    <location>
        <begin position="1221"/>
        <end position="1321"/>
    </location>
</feature>
<feature type="region of interest" description="Disordered" evidence="7">
    <location>
        <begin position="1632"/>
        <end position="1666"/>
    </location>
</feature>
<dbReference type="GO" id="GO:0000779">
    <property type="term" value="C:condensed chromosome, centromeric region"/>
    <property type="evidence" value="ECO:0007669"/>
    <property type="project" value="TreeGrafter"/>
</dbReference>
<evidence type="ECO:0000313" key="10">
    <source>
        <dbReference type="Proteomes" id="UP000041254"/>
    </source>
</evidence>
<feature type="region of interest" description="Disordered" evidence="7">
    <location>
        <begin position="1441"/>
        <end position="1501"/>
    </location>
</feature>
<dbReference type="GO" id="GO:0051301">
    <property type="term" value="P:cell division"/>
    <property type="evidence" value="ECO:0007669"/>
    <property type="project" value="UniProtKB-KW"/>
</dbReference>
<feature type="compositionally biased region" description="Acidic residues" evidence="7">
    <location>
        <begin position="174"/>
        <end position="191"/>
    </location>
</feature>
<dbReference type="Pfam" id="PF12717">
    <property type="entry name" value="Cnd1"/>
    <property type="match status" value="1"/>
</dbReference>
<evidence type="ECO:0000256" key="4">
    <source>
        <dbReference type="ARBA" id="ARBA00023067"/>
    </source>
</evidence>
<feature type="compositionally biased region" description="Gly residues" evidence="7">
    <location>
        <begin position="1652"/>
        <end position="1665"/>
    </location>
</feature>
<feature type="compositionally biased region" description="Basic and acidic residues" evidence="7">
    <location>
        <begin position="1855"/>
        <end position="1868"/>
    </location>
</feature>
<feature type="compositionally biased region" description="Basic residues" evidence="7">
    <location>
        <begin position="1916"/>
        <end position="1927"/>
    </location>
</feature>
<feature type="region of interest" description="Disordered" evidence="7">
    <location>
        <begin position="151"/>
        <end position="210"/>
    </location>
</feature>
<dbReference type="GO" id="GO:0010032">
    <property type="term" value="P:meiotic chromosome condensation"/>
    <property type="evidence" value="ECO:0007669"/>
    <property type="project" value="TreeGrafter"/>
</dbReference>
<dbReference type="STRING" id="1169540.A0A0G4FCZ1"/>
<feature type="region of interest" description="Disordered" evidence="7">
    <location>
        <begin position="393"/>
        <end position="525"/>
    </location>
</feature>
<feature type="region of interest" description="Disordered" evidence="7">
    <location>
        <begin position="1702"/>
        <end position="1936"/>
    </location>
</feature>
<accession>A0A0G4FCZ1</accession>
<feature type="compositionally biased region" description="Acidic residues" evidence="7">
    <location>
        <begin position="318"/>
        <end position="328"/>
    </location>
</feature>
<proteinExistence type="predicted"/>
<organism evidence="9 10">
    <name type="scientific">Vitrella brassicaformis (strain CCMP3155)</name>
    <dbReference type="NCBI Taxonomy" id="1169540"/>
    <lineage>
        <taxon>Eukaryota</taxon>
        <taxon>Sar</taxon>
        <taxon>Alveolata</taxon>
        <taxon>Colpodellida</taxon>
        <taxon>Vitrellaceae</taxon>
        <taxon>Vitrella</taxon>
    </lineage>
</organism>
<dbReference type="SUPFAM" id="SSF48371">
    <property type="entry name" value="ARM repeat"/>
    <property type="match status" value="1"/>
</dbReference>
<feature type="region of interest" description="Disordered" evidence="7">
    <location>
        <begin position="993"/>
        <end position="1012"/>
    </location>
</feature>
<dbReference type="InterPro" id="IPR011989">
    <property type="entry name" value="ARM-like"/>
</dbReference>
<dbReference type="GO" id="GO:0000796">
    <property type="term" value="C:condensin complex"/>
    <property type="evidence" value="ECO:0007669"/>
    <property type="project" value="TreeGrafter"/>
</dbReference>
<feature type="region of interest" description="Disordered" evidence="7">
    <location>
        <begin position="1583"/>
        <end position="1618"/>
    </location>
</feature>
<keyword evidence="4" id="KW-0226">DNA condensation</keyword>
<evidence type="ECO:0000259" key="8">
    <source>
        <dbReference type="Pfam" id="PF12717"/>
    </source>
</evidence>
<feature type="compositionally biased region" description="Acidic residues" evidence="7">
    <location>
        <begin position="439"/>
        <end position="459"/>
    </location>
</feature>
<dbReference type="EMBL" id="CDMY01000405">
    <property type="protein sequence ID" value="CEM10783.1"/>
    <property type="molecule type" value="Genomic_DNA"/>
</dbReference>
<evidence type="ECO:0000256" key="3">
    <source>
        <dbReference type="ARBA" id="ARBA00022776"/>
    </source>
</evidence>
<evidence type="ECO:0000256" key="7">
    <source>
        <dbReference type="SAM" id="MobiDB-lite"/>
    </source>
</evidence>
<dbReference type="GO" id="GO:0042393">
    <property type="term" value="F:histone binding"/>
    <property type="evidence" value="ECO:0007669"/>
    <property type="project" value="TreeGrafter"/>
</dbReference>
<feature type="compositionally biased region" description="Low complexity" evidence="7">
    <location>
        <begin position="291"/>
        <end position="301"/>
    </location>
</feature>
<feature type="region of interest" description="Disordered" evidence="7">
    <location>
        <begin position="871"/>
        <end position="895"/>
    </location>
</feature>
<sequence>MSFESAASALQNVPLSNVSRDHWKQFKSAEATDDLNLLIDGVPDDCTADGIHEIVKIAKQFAKGDAPAGEFWRAVKAEQTADGLDPCRALLCVVCQLLDAQERLMVQAAALYLAVLRIPGAAGHQFDVRPFLFRRLHSALKGLVTEGKVAKGQAGRKKKAKAKKPKKKQQGGDSGDDDMDDEKNDEDDDDGDNNREHIDLDAPEGAKLSDADMETLLKELTRFLKDCPPQAFASSGGLDALLPFLERLADIARKPKTPIAKEYAPEAILGMLLRVNELRSEGSLKARDPQAEAPPAAAAAAEGDDDDDEEGRAAPGGEGEDREGDDGAVVDLGDSIFVRVVGVAFKHLLPSLLMGRETLLPATTMNAELKGVRERATRVLTQLVEHCPALLHPIPFVDTNPQQDQDDEDASPPRRAPQPRSKKKAPARRRLQDSSSSSDGDDDDLDDLDDDMDLDEDEVGGGRSKHKSKKNDKDKKKPSGRRKKRRDGGDDEDYDEQLDHEARRKKKNRNAPKQQQQPRKKDSFADPLLALLQRMCLAAHERSDWRQGTADSVTAILAAVTTHHLAIAPPLPPPPDNQDQEAMDIDLSDDLVRSMGAVRIVKEMAGFLVCMLSAEKMSWRGEALEVAQRWLMASMGEIRGIEMVPPDLEAARGGEGGEGVGAAVSAVDLLWRELCKRAKDANALNRRRAISLALDLLQEHAADPQLLKRLIGKSTDPSTGAVWQAIDLRRVFQDCARDESKDTKKEAAVIMEKMGPLLVRSLGSTAEKLLRMFDPRVVEDLIMDASISVRKQVLSAVDIVYEVCPGSPEIRQLWAKVVLPCVVDPEGTVDAKALELVERRIVDELAALPTYFDPSCDVVYKARKKSRLKDINLPEGDGAGGGNGGGDGGDGDGDVVAHPRPQVLDLLDSLDGEGLEYMQRGVRKLRKVKGVIPLTWYATLHGIMKACLNARVPVEDWPLGVWCIYEEMTGLKKDGLQTELIVRSWHAAAPAKDILTLSPPPSREPTPRRSTRDLTVVERRHAIARRLLSVMNNIAEAIREKDAEAVATDLQARLKEFTAPPEVVQSMLHCLNGLLKGPAKKAGTNASKWTDGLLKIIKGALDALKYMPKEEEGSEEARKNDDKRRLRAKLMRNQSLLTRYLFTLGELSLLEGVTIQKTYVDTMQAIVMPSDDVHGQMQFHEDVRGHALLALAKVCRKPTDYSKQNIVDLIVSSLHKDEALIIRNNAIVAIGEVYSKNATLCDPRMNAVTQQLADPNPFLRKQTLLVLYKNVQGGHFKLSYSVTLFRMLYALADEHPKVREFAETFVINQIIKEQQQGGVDLRMVFVEAVVFFNGWRKHPKFDQIRRAKSNDAFILKLHPHKRQTILQFILNNVESVTKLYEIAQTLVNELIAIYDVGASPFGGPSQQPMPLPHSADDPQGCVLTDALRILCCRELYVRFGSKSDSSGGGQDKKDDQGGNVSPPAEPAANKKGAGGGGGGRGKKAAGGKGAAGGGEGGGSGKVKGMEVLENALLFNVWLKNEVIPQLSSLKKLCERCHSPVLREVHYCLGQLLSEHRDHLQDWLADDKELARELDHDFKAGMFDPQVALSPNPQQQQQQQDINGEDADDETAAAAAAPRPLSVKRTRLPLFLGQFQQPGGGGGGVRPSAVPQGGHGDPAGGGGGQGFRISGAAPLFRFRNSVIGGPRWTPAFGDVVAEAGGRGRGRRMSEAPGGRHNVADAVPPAPATAGIGLPRVPAERPNDAPPAPAVPAAVAANNNSAPPPAASTPGERQVMSSQEQMPPPDIPPQIVQSRQQPQPQQQERQQDDDEDDREEGRERERDGARPPSIRPKEKARAKGGVTRIERALAKAQQVESTKRKLRGNEREARDDEEDGDGDGEDGGGEQPKRRMHKGGRREAAAEDAHEDEEEGQEARETKRRRKPPKKPKNRIESGENE</sequence>
<feature type="compositionally biased region" description="Basic and acidic residues" evidence="7">
    <location>
        <begin position="1813"/>
        <end position="1835"/>
    </location>
</feature>
<keyword evidence="10" id="KW-1185">Reference proteome</keyword>
<dbReference type="PANTHER" id="PTHR14222:SF1">
    <property type="entry name" value="CONDENSIN-2 COMPLEX SUBUNIT D3"/>
    <property type="match status" value="1"/>
</dbReference>
<feature type="compositionally biased region" description="Gly residues" evidence="7">
    <location>
        <begin position="877"/>
        <end position="888"/>
    </location>
</feature>
<keyword evidence="5" id="KW-0539">Nucleus</keyword>
<comment type="subcellular location">
    <subcellularLocation>
        <location evidence="1">Nucleus</location>
    </subcellularLocation>
</comment>
<feature type="region of interest" description="Disordered" evidence="7">
    <location>
        <begin position="283"/>
        <end position="328"/>
    </location>
</feature>
<keyword evidence="3" id="KW-0498">Mitosis</keyword>
<dbReference type="InterPro" id="IPR032682">
    <property type="entry name" value="Cnd1_C"/>
</dbReference>
<evidence type="ECO:0000313" key="9">
    <source>
        <dbReference type="EMBL" id="CEM10783.1"/>
    </source>
</evidence>
<feature type="compositionally biased region" description="Low complexity" evidence="7">
    <location>
        <begin position="1793"/>
        <end position="1802"/>
    </location>
</feature>
<evidence type="ECO:0000256" key="6">
    <source>
        <dbReference type="ARBA" id="ARBA00023306"/>
    </source>
</evidence>
<dbReference type="Gene3D" id="1.25.10.10">
    <property type="entry name" value="Leucine-rich Repeat Variant"/>
    <property type="match status" value="1"/>
</dbReference>
<dbReference type="Proteomes" id="UP000041254">
    <property type="component" value="Unassembled WGS sequence"/>
</dbReference>
<evidence type="ECO:0000256" key="5">
    <source>
        <dbReference type="ARBA" id="ARBA00023242"/>
    </source>
</evidence>
<dbReference type="GO" id="GO:0005634">
    <property type="term" value="C:nucleus"/>
    <property type="evidence" value="ECO:0007669"/>
    <property type="project" value="UniProtKB-SubCell"/>
</dbReference>